<evidence type="ECO:0000313" key="8">
    <source>
        <dbReference type="Proteomes" id="UP000030649"/>
    </source>
</evidence>
<gene>
    <name evidence="7" type="ORF">J07HQW1_02634</name>
</gene>
<dbReference type="SUPFAM" id="SSF55874">
    <property type="entry name" value="ATPase domain of HSP90 chaperone/DNA topoisomerase II/histidine kinase"/>
    <property type="match status" value="1"/>
</dbReference>
<dbReference type="PRINTS" id="PR00344">
    <property type="entry name" value="BCTRLSENSOR"/>
</dbReference>
<dbReference type="STRING" id="1238424.J07HQW1_02634"/>
<dbReference type="EMBL" id="KE356560">
    <property type="protein sequence ID" value="ERG92590.1"/>
    <property type="molecule type" value="Genomic_DNA"/>
</dbReference>
<evidence type="ECO:0000256" key="4">
    <source>
        <dbReference type="ARBA" id="ARBA00022679"/>
    </source>
</evidence>
<dbReference type="InterPro" id="IPR005467">
    <property type="entry name" value="His_kinase_dom"/>
</dbReference>
<comment type="catalytic activity">
    <reaction evidence="1">
        <text>ATP + protein L-histidine = ADP + protein N-phospho-L-histidine.</text>
        <dbReference type="EC" id="2.7.13.3"/>
    </reaction>
</comment>
<dbReference type="EC" id="2.7.13.3" evidence="2"/>
<evidence type="ECO:0000313" key="7">
    <source>
        <dbReference type="EMBL" id="ERG92590.1"/>
    </source>
</evidence>
<dbReference type="InterPro" id="IPR004358">
    <property type="entry name" value="Sig_transdc_His_kin-like_C"/>
</dbReference>
<dbReference type="SMART" id="SM00388">
    <property type="entry name" value="HisKA"/>
    <property type="match status" value="1"/>
</dbReference>
<protein>
    <recommendedName>
        <fullName evidence="2">histidine kinase</fullName>
        <ecNumber evidence="2">2.7.13.3</ecNumber>
    </recommendedName>
</protein>
<keyword evidence="4" id="KW-0808">Transferase</keyword>
<evidence type="ECO:0000256" key="1">
    <source>
        <dbReference type="ARBA" id="ARBA00000085"/>
    </source>
</evidence>
<dbReference type="InterPro" id="IPR003661">
    <property type="entry name" value="HisK_dim/P_dom"/>
</dbReference>
<dbReference type="CDD" id="cd00082">
    <property type="entry name" value="HisKA"/>
    <property type="match status" value="1"/>
</dbReference>
<dbReference type="PANTHER" id="PTHR43304">
    <property type="entry name" value="PHYTOCHROME-LIKE PROTEIN CPH1"/>
    <property type="match status" value="1"/>
</dbReference>
<keyword evidence="5 7" id="KW-0418">Kinase</keyword>
<feature type="non-terminal residue" evidence="7">
    <location>
        <position position="1"/>
    </location>
</feature>
<dbReference type="AlphaFoldDB" id="U1N7B6"/>
<dbReference type="InterPro" id="IPR036890">
    <property type="entry name" value="HATPase_C_sf"/>
</dbReference>
<dbReference type="SUPFAM" id="SSF47384">
    <property type="entry name" value="Homodimeric domain of signal transducing histidine kinase"/>
    <property type="match status" value="1"/>
</dbReference>
<evidence type="ECO:0000256" key="5">
    <source>
        <dbReference type="ARBA" id="ARBA00022777"/>
    </source>
</evidence>
<dbReference type="PROSITE" id="PS50109">
    <property type="entry name" value="HIS_KIN"/>
    <property type="match status" value="1"/>
</dbReference>
<dbReference type="Pfam" id="PF02518">
    <property type="entry name" value="HATPase_c"/>
    <property type="match status" value="1"/>
</dbReference>
<name>U1N7B6_9EURY</name>
<evidence type="ECO:0000256" key="3">
    <source>
        <dbReference type="ARBA" id="ARBA00022553"/>
    </source>
</evidence>
<feature type="domain" description="Histidine kinase" evidence="6">
    <location>
        <begin position="15"/>
        <end position="222"/>
    </location>
</feature>
<dbReference type="Pfam" id="PF00512">
    <property type="entry name" value="HisKA"/>
    <property type="match status" value="1"/>
</dbReference>
<dbReference type="Gene3D" id="1.10.287.130">
    <property type="match status" value="1"/>
</dbReference>
<dbReference type="Gene3D" id="3.30.565.10">
    <property type="entry name" value="Histidine kinase-like ATPase, C-terminal domain"/>
    <property type="match status" value="1"/>
</dbReference>
<dbReference type="InterPro" id="IPR052162">
    <property type="entry name" value="Sensor_kinase/Photoreceptor"/>
</dbReference>
<dbReference type="InterPro" id="IPR003594">
    <property type="entry name" value="HATPase_dom"/>
</dbReference>
<keyword evidence="3" id="KW-0597">Phosphoprotein</keyword>
<organism evidence="7 8">
    <name type="scientific">Haloquadratum walsbyi J07HQW1</name>
    <dbReference type="NCBI Taxonomy" id="1238424"/>
    <lineage>
        <taxon>Archaea</taxon>
        <taxon>Methanobacteriati</taxon>
        <taxon>Methanobacteriota</taxon>
        <taxon>Stenosarchaea group</taxon>
        <taxon>Halobacteria</taxon>
        <taxon>Halobacteriales</taxon>
        <taxon>Haloferacaceae</taxon>
        <taxon>Haloquadratum</taxon>
    </lineage>
</organism>
<dbReference type="Proteomes" id="UP000030649">
    <property type="component" value="Unassembled WGS sequence"/>
</dbReference>
<dbReference type="SMART" id="SM00387">
    <property type="entry name" value="HATPase_c"/>
    <property type="match status" value="1"/>
</dbReference>
<evidence type="ECO:0000256" key="2">
    <source>
        <dbReference type="ARBA" id="ARBA00012438"/>
    </source>
</evidence>
<evidence type="ECO:0000259" key="6">
    <source>
        <dbReference type="PROSITE" id="PS50109"/>
    </source>
</evidence>
<dbReference type="HOGENOM" id="CLU_1242336_0_0_2"/>
<dbReference type="PANTHER" id="PTHR43304:SF1">
    <property type="entry name" value="PAC DOMAIN-CONTAINING PROTEIN"/>
    <property type="match status" value="1"/>
</dbReference>
<proteinExistence type="predicted"/>
<dbReference type="InterPro" id="IPR036097">
    <property type="entry name" value="HisK_dim/P_sf"/>
</dbReference>
<reference evidence="7 8" key="1">
    <citation type="journal article" date="2013" name="PLoS ONE">
        <title>Assembly-driven community genomics of a hypersaline microbial ecosystem.</title>
        <authorList>
            <person name="Podell S."/>
            <person name="Ugalde J.A."/>
            <person name="Narasingarao P."/>
            <person name="Banfield J.F."/>
            <person name="Heidelberg K.B."/>
            <person name="Allen E.E."/>
        </authorList>
    </citation>
    <scope>NUCLEOTIDE SEQUENCE [LARGE SCALE GENOMIC DNA]</scope>
    <source>
        <strain evidence="8">J07HQW1</strain>
    </source>
</reference>
<accession>U1N7B6</accession>
<dbReference type="GO" id="GO:0000155">
    <property type="term" value="F:phosphorelay sensor kinase activity"/>
    <property type="evidence" value="ECO:0007669"/>
    <property type="project" value="InterPro"/>
</dbReference>
<sequence length="222" mass="24307">RVEQQRDNLETLNQVLRHDIGNDLQVIIGYAELIEHECETEDIHQYIDIIDKSVGHAAELTEMARELSRVMLSDDIEQQRVSLQTVLADEVTEVQASYPGATLEFGTEIPSVTLAANDMISSVFRNLLKNAVQHNDKEVAEVIVSATDHGDAVTVTIADNGPGISDQQKEAVFGKEERGLDSTGTGIGLHLVDTLVDVHGGKVWIEDNDPEGAIFIVELPTV</sequence>